<dbReference type="Proteomes" id="UP000293342">
    <property type="component" value="Unassembled WGS sequence"/>
</dbReference>
<evidence type="ECO:0000259" key="1">
    <source>
        <dbReference type="Pfam" id="PF00144"/>
    </source>
</evidence>
<dbReference type="AlphaFoldDB" id="A0A4R0K3W5"/>
<dbReference type="OrthoDB" id="9809635at2"/>
<reference evidence="2 3" key="1">
    <citation type="submission" date="2019-02" db="EMBL/GenBank/DDBJ databases">
        <title>Kribbella capetownensis sp. nov. and Kribbella speibonae sp. nov., isolated from soil.</title>
        <authorList>
            <person name="Curtis S.M."/>
            <person name="Norton I."/>
            <person name="Everest G.J."/>
            <person name="Meyers P.R."/>
        </authorList>
    </citation>
    <scope>NUCLEOTIDE SEQUENCE [LARGE SCALE GENOMIC DNA]</scope>
    <source>
        <strain evidence="2 3">YM53</strain>
    </source>
</reference>
<dbReference type="InterPro" id="IPR012338">
    <property type="entry name" value="Beta-lactam/transpept-like"/>
</dbReference>
<comment type="caution">
    <text evidence="2">The sequence shown here is derived from an EMBL/GenBank/DDBJ whole genome shotgun (WGS) entry which is preliminary data.</text>
</comment>
<dbReference type="SUPFAM" id="SSF56601">
    <property type="entry name" value="beta-lactamase/transpeptidase-like"/>
    <property type="match status" value="1"/>
</dbReference>
<dbReference type="PANTHER" id="PTHR46825:SF9">
    <property type="entry name" value="BETA-LACTAMASE-RELATED DOMAIN-CONTAINING PROTEIN"/>
    <property type="match status" value="1"/>
</dbReference>
<dbReference type="GO" id="GO:0016787">
    <property type="term" value="F:hydrolase activity"/>
    <property type="evidence" value="ECO:0007669"/>
    <property type="project" value="UniProtKB-KW"/>
</dbReference>
<feature type="domain" description="Beta-lactamase-related" evidence="1">
    <location>
        <begin position="6"/>
        <end position="324"/>
    </location>
</feature>
<evidence type="ECO:0000313" key="3">
    <source>
        <dbReference type="Proteomes" id="UP000293342"/>
    </source>
</evidence>
<dbReference type="InterPro" id="IPR001466">
    <property type="entry name" value="Beta-lactam-related"/>
</dbReference>
<dbReference type="Pfam" id="PF00144">
    <property type="entry name" value="Beta-lactamase"/>
    <property type="match status" value="1"/>
</dbReference>
<sequence length="449" mass="48135">MQSWLDNNLGRLIEKHGVPGASVAVWSDGELSTAAAGILSMNTGVEATTDSVFQVGSITKLWTTTLIAQLVVEGKVDLDRPVRDHLPEFKLGDEAAAASITPRHLLTHTSGFSGDAFTPTSRGDDGVELFIRDVLPGLAQEVPPGAGFSYNNSGFVVLGRIAEVLRGKPYHELVREHIGVPLELKHLATIPDEALLYRAAVGHISPTPDAPLEAASLWSLVHAMAPAGSLLAMSASDLITFGRAYLDATLLDRAMIDRLWEPQVEVPRTGGSAEHLGLGWMIFNESGRPFYGHDGGTIGQSAFFRLVPDKGVAVALLTNGGDTQPLYDELVGHILRETAGIELPDPPVPPAQPAQISADLVTGRYQGVLTASTVSVEDGEFWVLEEALGDEGRVLLPEPQRTRLVPLDDSRLIAAEPERGVHTVLAFRDPVDGRAAYLFQGGRLTPRSR</sequence>
<keyword evidence="3" id="KW-1185">Reference proteome</keyword>
<dbReference type="InterPro" id="IPR050491">
    <property type="entry name" value="AmpC-like"/>
</dbReference>
<keyword evidence="2" id="KW-0378">Hydrolase</keyword>
<evidence type="ECO:0000313" key="2">
    <source>
        <dbReference type="EMBL" id="TCC53817.1"/>
    </source>
</evidence>
<dbReference type="RefSeq" id="WP_131512725.1">
    <property type="nucleotide sequence ID" value="NZ_SJKD01000001.1"/>
</dbReference>
<accession>A0A4R0K3W5</accession>
<protein>
    <submittedName>
        <fullName evidence="2">Class A beta-lactamase-related serine hydrolase</fullName>
    </submittedName>
</protein>
<dbReference type="Gene3D" id="3.40.710.10">
    <property type="entry name" value="DD-peptidase/beta-lactamase superfamily"/>
    <property type="match status" value="1"/>
</dbReference>
<name>A0A4R0K3W5_9ACTN</name>
<dbReference type="EMBL" id="SJKD01000001">
    <property type="protein sequence ID" value="TCC53817.1"/>
    <property type="molecule type" value="Genomic_DNA"/>
</dbReference>
<gene>
    <name evidence="2" type="ORF">E0H75_09115</name>
</gene>
<proteinExistence type="predicted"/>
<dbReference type="PANTHER" id="PTHR46825">
    <property type="entry name" value="D-ALANYL-D-ALANINE-CARBOXYPEPTIDASE/ENDOPEPTIDASE AMPH"/>
    <property type="match status" value="1"/>
</dbReference>
<organism evidence="2 3">
    <name type="scientific">Kribbella capetownensis</name>
    <dbReference type="NCBI Taxonomy" id="1572659"/>
    <lineage>
        <taxon>Bacteria</taxon>
        <taxon>Bacillati</taxon>
        <taxon>Actinomycetota</taxon>
        <taxon>Actinomycetes</taxon>
        <taxon>Propionibacteriales</taxon>
        <taxon>Kribbellaceae</taxon>
        <taxon>Kribbella</taxon>
    </lineage>
</organism>